<dbReference type="EMBL" id="VSTH01000226">
    <property type="protein sequence ID" value="TYO61030.1"/>
    <property type="molecule type" value="Genomic_DNA"/>
</dbReference>
<dbReference type="Proteomes" id="UP000324797">
    <property type="component" value="Unassembled WGS sequence"/>
</dbReference>
<comment type="caution">
    <text evidence="2">The sequence shown here is derived from an EMBL/GenBank/DDBJ whole genome shotgun (WGS) entry which is preliminary data.</text>
</comment>
<dbReference type="RefSeq" id="WP_148745615.1">
    <property type="nucleotide sequence ID" value="NZ_VSTH01000226.1"/>
</dbReference>
<dbReference type="InterPro" id="IPR009739">
    <property type="entry name" value="LprI-like_N"/>
</dbReference>
<keyword evidence="3" id="KW-1185">Reference proteome</keyword>
<accession>A0A5S4Y9C2</accession>
<dbReference type="AlphaFoldDB" id="A0A5S4Y9C2"/>
<dbReference type="Gene3D" id="1.20.1270.180">
    <property type="match status" value="1"/>
</dbReference>
<gene>
    <name evidence="2" type="ORF">FXV83_40470</name>
</gene>
<feature type="domain" description="Lysozyme inhibitor LprI-like N-terminal" evidence="1">
    <location>
        <begin position="63"/>
        <end position="119"/>
    </location>
</feature>
<name>A0A5S4Y9C2_9BRAD</name>
<evidence type="ECO:0000313" key="2">
    <source>
        <dbReference type="EMBL" id="TYO61030.1"/>
    </source>
</evidence>
<evidence type="ECO:0000259" key="1">
    <source>
        <dbReference type="Pfam" id="PF07007"/>
    </source>
</evidence>
<sequence>MLLTALSTTAISQDQSAIARHSLAIADVDRRVDCLETGILPEARSTISPQQTPASQPNPSFDCRAAKSPMERAICGDTTLAQWDAVMGRTYLQVLRVSKDRQALLESQRTWLTQRDTACSSLAGTLT</sequence>
<protein>
    <submittedName>
        <fullName evidence="2">DUF1311 domain-containing protein</fullName>
    </submittedName>
</protein>
<dbReference type="Pfam" id="PF07007">
    <property type="entry name" value="LprI"/>
    <property type="match status" value="1"/>
</dbReference>
<evidence type="ECO:0000313" key="3">
    <source>
        <dbReference type="Proteomes" id="UP000324797"/>
    </source>
</evidence>
<proteinExistence type="predicted"/>
<organism evidence="2 3">
    <name type="scientific">Bradyrhizobium hipponense</name>
    <dbReference type="NCBI Taxonomy" id="2605638"/>
    <lineage>
        <taxon>Bacteria</taxon>
        <taxon>Pseudomonadati</taxon>
        <taxon>Pseudomonadota</taxon>
        <taxon>Alphaproteobacteria</taxon>
        <taxon>Hyphomicrobiales</taxon>
        <taxon>Nitrobacteraceae</taxon>
        <taxon>Bradyrhizobium</taxon>
    </lineage>
</organism>
<reference evidence="2 3" key="1">
    <citation type="submission" date="2019-08" db="EMBL/GenBank/DDBJ databases">
        <title>Bradyrhizobium hipponensis sp. nov., a rhizobium isolated from a Lupinus angustifolius root nodule in Tunisia.</title>
        <authorList>
            <person name="Off K."/>
            <person name="Rejili M."/>
            <person name="Mars M."/>
            <person name="Brachmann A."/>
            <person name="Marin M."/>
        </authorList>
    </citation>
    <scope>NUCLEOTIDE SEQUENCE [LARGE SCALE GENOMIC DNA]</scope>
    <source>
        <strain evidence="3">aSej3</strain>
    </source>
</reference>